<comment type="caution">
    <text evidence="1">The sequence shown here is derived from an EMBL/GenBank/DDBJ whole genome shotgun (WGS) entry which is preliminary data.</text>
</comment>
<dbReference type="PANTHER" id="PTHR43649:SF12">
    <property type="entry name" value="DIACETYLCHITOBIOSE BINDING PROTEIN DASA"/>
    <property type="match status" value="1"/>
</dbReference>
<organism evidence="1 2">
    <name type="scientific">Paenibacillus filicis</name>
    <dbReference type="NCBI Taxonomy" id="669464"/>
    <lineage>
        <taxon>Bacteria</taxon>
        <taxon>Bacillati</taxon>
        <taxon>Bacillota</taxon>
        <taxon>Bacilli</taxon>
        <taxon>Bacillales</taxon>
        <taxon>Paenibacillaceae</taxon>
        <taxon>Paenibacillus</taxon>
    </lineage>
</organism>
<dbReference type="Proteomes" id="UP001469365">
    <property type="component" value="Unassembled WGS sequence"/>
</dbReference>
<name>A0ABU9DPH1_9BACL</name>
<dbReference type="RefSeq" id="WP_341417067.1">
    <property type="nucleotide sequence ID" value="NZ_JBBPCC010000012.1"/>
</dbReference>
<protein>
    <submittedName>
        <fullName evidence="1">Extracellular solute-binding protein</fullName>
    </submittedName>
</protein>
<dbReference type="Pfam" id="PF13416">
    <property type="entry name" value="SBP_bac_8"/>
    <property type="match status" value="1"/>
</dbReference>
<evidence type="ECO:0000313" key="1">
    <source>
        <dbReference type="EMBL" id="MEK8129945.1"/>
    </source>
</evidence>
<dbReference type="InterPro" id="IPR006059">
    <property type="entry name" value="SBP"/>
</dbReference>
<dbReference type="Gene3D" id="3.40.190.10">
    <property type="entry name" value="Periplasmic binding protein-like II"/>
    <property type="match status" value="1"/>
</dbReference>
<dbReference type="EMBL" id="JBBPCC010000012">
    <property type="protein sequence ID" value="MEK8129945.1"/>
    <property type="molecule type" value="Genomic_DNA"/>
</dbReference>
<gene>
    <name evidence="1" type="ORF">WMW72_18745</name>
</gene>
<reference evidence="1 2" key="1">
    <citation type="submission" date="2024-04" db="EMBL/GenBank/DDBJ databases">
        <title>draft genome sequnece of Paenibacillus filicis.</title>
        <authorList>
            <person name="Kim D.-U."/>
        </authorList>
    </citation>
    <scope>NUCLEOTIDE SEQUENCE [LARGE SCALE GENOMIC DNA]</scope>
    <source>
        <strain evidence="1 2">KACC14197</strain>
    </source>
</reference>
<dbReference type="SUPFAM" id="SSF53850">
    <property type="entry name" value="Periplasmic binding protein-like II"/>
    <property type="match status" value="1"/>
</dbReference>
<evidence type="ECO:0000313" key="2">
    <source>
        <dbReference type="Proteomes" id="UP001469365"/>
    </source>
</evidence>
<sequence>MMNKNSFVWMMLILIVGVTLGVYSTYFHQVRAFPEQRSASVGTLECWVYTDTWGPLLDRFQTEHPEIGLHVRVFRSYTDLYEELMNAISAKTAPDVVELNNAYGLAELLGLTELLGQDVLAPAQTYLTPEDEASIGETFRSAFMSGNSLWAAPAGVSLPIMFYNRDMVQRGGLEQSLGFPDLSSFTASVRTWLSGQPDESGLPGSLHALAVDRSFPFLFTSMWESRKPEDRKARLQELLGEWRGLAVEPGVMKPLQHELALSDFISGKTMFYAATSERRAWLQRYIGGKFDYGLLPLPETNGQTVLPQVTAFAVFSMNDRVKPAGELVRYLISPEVQSDHLGTTGYLPVRGELAGQPNGDSVLTGLYAPLWEKKSPGPSQPGAYGLFRWKVLEEELQRLEFGTEQDVVRAADKLLPLMP</sequence>
<dbReference type="InterPro" id="IPR050490">
    <property type="entry name" value="Bact_solute-bd_prot1"/>
</dbReference>
<accession>A0ABU9DPH1</accession>
<keyword evidence="2" id="KW-1185">Reference proteome</keyword>
<proteinExistence type="predicted"/>
<dbReference type="PANTHER" id="PTHR43649">
    <property type="entry name" value="ARABINOSE-BINDING PROTEIN-RELATED"/>
    <property type="match status" value="1"/>
</dbReference>